<protein>
    <recommendedName>
        <fullName evidence="4">Transmembrane protein</fullName>
    </recommendedName>
</protein>
<dbReference type="EMBL" id="JADLZT010000003">
    <property type="protein sequence ID" value="MBF6023562.1"/>
    <property type="molecule type" value="Genomic_DNA"/>
</dbReference>
<reference evidence="2 3" key="1">
    <citation type="submission" date="2020-11" db="EMBL/GenBank/DDBJ databases">
        <title>Draft Genome Sequence and Secondary Metabolite Biosynthetic Potential of the Lysobacter niastensis Type strain DSM 18481.</title>
        <authorList>
            <person name="Turrini P."/>
            <person name="Artuso I."/>
            <person name="Tescari M."/>
            <person name="Lugli G.A."/>
            <person name="Frangipani E."/>
            <person name="Ventura M."/>
            <person name="Visca P."/>
        </authorList>
    </citation>
    <scope>NUCLEOTIDE SEQUENCE [LARGE SCALE GENOMIC DNA]</scope>
    <source>
        <strain evidence="2 3">DSM 18481</strain>
    </source>
</reference>
<evidence type="ECO:0000313" key="3">
    <source>
        <dbReference type="Proteomes" id="UP001429984"/>
    </source>
</evidence>
<evidence type="ECO:0008006" key="4">
    <source>
        <dbReference type="Google" id="ProtNLM"/>
    </source>
</evidence>
<sequence length="152" mass="16653">MATRRSIAGWMTVAMVMGQLAIIWIKDLREHGATEPFLGYAPNLVAAATLPGLWVSLRLKRGFDADLPHGWSQLWRDTVRHVLAVAVTSGCLLAWEFVQVYRPNRTFDLQDIWATLAGAALWFAAVAAGRALTAPAHRRFVAASAAETTTLP</sequence>
<dbReference type="Proteomes" id="UP001429984">
    <property type="component" value="Unassembled WGS sequence"/>
</dbReference>
<comment type="caution">
    <text evidence="2">The sequence shown here is derived from an EMBL/GenBank/DDBJ whole genome shotgun (WGS) entry which is preliminary data.</text>
</comment>
<feature type="transmembrane region" description="Helical" evidence="1">
    <location>
        <begin position="112"/>
        <end position="132"/>
    </location>
</feature>
<feature type="transmembrane region" description="Helical" evidence="1">
    <location>
        <begin position="78"/>
        <end position="100"/>
    </location>
</feature>
<proteinExistence type="predicted"/>
<organism evidence="2 3">
    <name type="scientific">Lysobacter niastensis</name>
    <dbReference type="NCBI Taxonomy" id="380629"/>
    <lineage>
        <taxon>Bacteria</taxon>
        <taxon>Pseudomonadati</taxon>
        <taxon>Pseudomonadota</taxon>
        <taxon>Gammaproteobacteria</taxon>
        <taxon>Lysobacterales</taxon>
        <taxon>Lysobacteraceae</taxon>
        <taxon>Lysobacter</taxon>
    </lineage>
</organism>
<feature type="transmembrane region" description="Helical" evidence="1">
    <location>
        <begin position="37"/>
        <end position="57"/>
    </location>
</feature>
<feature type="transmembrane region" description="Helical" evidence="1">
    <location>
        <begin position="7"/>
        <end position="25"/>
    </location>
</feature>
<keyword evidence="1" id="KW-0812">Transmembrane</keyword>
<keyword evidence="3" id="KW-1185">Reference proteome</keyword>
<dbReference type="RefSeq" id="WP_194930163.1">
    <property type="nucleotide sequence ID" value="NZ_JADLZT010000003.1"/>
</dbReference>
<gene>
    <name evidence="2" type="ORF">IU514_05895</name>
</gene>
<accession>A0ABS0B7A0</accession>
<keyword evidence="1" id="KW-0472">Membrane</keyword>
<evidence type="ECO:0000256" key="1">
    <source>
        <dbReference type="SAM" id="Phobius"/>
    </source>
</evidence>
<keyword evidence="1" id="KW-1133">Transmembrane helix</keyword>
<evidence type="ECO:0000313" key="2">
    <source>
        <dbReference type="EMBL" id="MBF6023562.1"/>
    </source>
</evidence>
<name>A0ABS0B7A0_9GAMM</name>